<protein>
    <submittedName>
        <fullName evidence="10">Neuronal acetylcholine receptor subunit alpha-7</fullName>
    </submittedName>
</protein>
<dbReference type="PROSITE" id="PS00236">
    <property type="entry name" value="NEUROTR_ION_CHANNEL"/>
    <property type="match status" value="1"/>
</dbReference>
<dbReference type="SUPFAM" id="SSF90112">
    <property type="entry name" value="Neurotransmitter-gated ion-channel transmembrane pore"/>
    <property type="match status" value="1"/>
</dbReference>
<name>A0AAV3XXC4_9GAST</name>
<feature type="signal peptide" evidence="7">
    <location>
        <begin position="1"/>
        <end position="25"/>
    </location>
</feature>
<evidence type="ECO:0000256" key="5">
    <source>
        <dbReference type="SAM" id="MobiDB-lite"/>
    </source>
</evidence>
<dbReference type="EMBL" id="BLXT01000208">
    <property type="protein sequence ID" value="GFN75017.1"/>
    <property type="molecule type" value="Genomic_DNA"/>
</dbReference>
<keyword evidence="4 6" id="KW-0472">Membrane</keyword>
<evidence type="ECO:0000256" key="7">
    <source>
        <dbReference type="SAM" id="SignalP"/>
    </source>
</evidence>
<dbReference type="InterPro" id="IPR006202">
    <property type="entry name" value="Neur_chan_lig-bd"/>
</dbReference>
<feature type="compositionally biased region" description="Basic and acidic residues" evidence="5">
    <location>
        <begin position="371"/>
        <end position="383"/>
    </location>
</feature>
<feature type="transmembrane region" description="Helical" evidence="6">
    <location>
        <begin position="266"/>
        <end position="285"/>
    </location>
</feature>
<keyword evidence="2 6" id="KW-0812">Transmembrane</keyword>
<keyword evidence="7" id="KW-0732">Signal</keyword>
<feature type="transmembrane region" description="Helical" evidence="6">
    <location>
        <begin position="406"/>
        <end position="427"/>
    </location>
</feature>
<dbReference type="InterPro" id="IPR038050">
    <property type="entry name" value="Neuro_actylchol_rec"/>
</dbReference>
<sequence length="428" mass="47585">MCDLKCRFCMSLAVVMFMAVTSSRGNRDMSRLLAFLFKDYDPVVWPRLNSMAAVEVRVGIGIFDVVSLDTKDQTLHVNGYLSTIWKDEYLQWNSSDYGNITSMVLTQNYVWTPDLTLSRSIDANIFLGSSQTNLLLHSDGTVSWQPSFNSFFTCKVDVSKFPLDVNICPIVVGSWMHSNSLINLSTTNPHTLLEPDITNGEFDIAVEEPLKVSLPYDGLLYDMIHFRLKLSRKPTHTFLSLLLPMFVIGLLSPISFLVPANNTDKVSLSLDILLSTAVCIGVVSGNLPERSDEISSIAVYVVSLLVLAFFGVLGNTVILLVHQYEEAHPSYTELAPPTSDNINCKLTKPGAENVSSHAWNHRPHQNGGNDLLDRGDTTEEPSYRPDGQPAVRLRTPTSRAERLNRLFFCMNISGLVLSFAAVLLQIAM</sequence>
<dbReference type="SUPFAM" id="SSF63712">
    <property type="entry name" value="Nicotinic receptor ligand binding domain-like"/>
    <property type="match status" value="1"/>
</dbReference>
<keyword evidence="3 6" id="KW-1133">Transmembrane helix</keyword>
<feature type="transmembrane region" description="Helical" evidence="6">
    <location>
        <begin position="297"/>
        <end position="321"/>
    </location>
</feature>
<dbReference type="Proteomes" id="UP000735302">
    <property type="component" value="Unassembled WGS sequence"/>
</dbReference>
<feature type="region of interest" description="Disordered" evidence="5">
    <location>
        <begin position="353"/>
        <end position="391"/>
    </location>
</feature>
<reference evidence="10 11" key="1">
    <citation type="journal article" date="2021" name="Elife">
        <title>Chloroplast acquisition without the gene transfer in kleptoplastic sea slugs, Plakobranchus ocellatus.</title>
        <authorList>
            <person name="Maeda T."/>
            <person name="Takahashi S."/>
            <person name="Yoshida T."/>
            <person name="Shimamura S."/>
            <person name="Takaki Y."/>
            <person name="Nagai Y."/>
            <person name="Toyoda A."/>
            <person name="Suzuki Y."/>
            <person name="Arimoto A."/>
            <person name="Ishii H."/>
            <person name="Satoh N."/>
            <person name="Nishiyama T."/>
            <person name="Hasebe M."/>
            <person name="Maruyama T."/>
            <person name="Minagawa J."/>
            <person name="Obokata J."/>
            <person name="Shigenobu S."/>
        </authorList>
    </citation>
    <scope>NUCLEOTIDE SEQUENCE [LARGE SCALE GENOMIC DNA]</scope>
</reference>
<dbReference type="GO" id="GO:0016020">
    <property type="term" value="C:membrane"/>
    <property type="evidence" value="ECO:0007669"/>
    <property type="project" value="UniProtKB-SubCell"/>
</dbReference>
<feature type="chain" id="PRO_5043562357" evidence="7">
    <location>
        <begin position="26"/>
        <end position="428"/>
    </location>
</feature>
<feature type="domain" description="Neurotransmitter-gated ion-channel ligand-binding" evidence="8">
    <location>
        <begin position="30"/>
        <end position="234"/>
    </location>
</feature>
<dbReference type="GO" id="GO:0005230">
    <property type="term" value="F:extracellular ligand-gated monoatomic ion channel activity"/>
    <property type="evidence" value="ECO:0007669"/>
    <property type="project" value="InterPro"/>
</dbReference>
<dbReference type="Pfam" id="PF02932">
    <property type="entry name" value="Neur_chan_memb"/>
    <property type="match status" value="1"/>
</dbReference>
<dbReference type="InterPro" id="IPR036719">
    <property type="entry name" value="Neuro-gated_channel_TM_sf"/>
</dbReference>
<proteinExistence type="predicted"/>
<evidence type="ECO:0000313" key="10">
    <source>
        <dbReference type="EMBL" id="GFN75017.1"/>
    </source>
</evidence>
<dbReference type="InterPro" id="IPR006029">
    <property type="entry name" value="Neurotrans-gated_channel_TM"/>
</dbReference>
<feature type="domain" description="Neurotransmitter-gated ion-channel transmembrane" evidence="9">
    <location>
        <begin position="242"/>
        <end position="332"/>
    </location>
</feature>
<dbReference type="Gene3D" id="2.70.170.10">
    <property type="entry name" value="Neurotransmitter-gated ion-channel ligand-binding domain"/>
    <property type="match status" value="1"/>
</dbReference>
<dbReference type="FunFam" id="2.70.170.10:FF:000028">
    <property type="entry name" value="AcetylCholine Receptor"/>
    <property type="match status" value="1"/>
</dbReference>
<dbReference type="Gene3D" id="1.20.58.390">
    <property type="entry name" value="Neurotransmitter-gated ion-channel transmembrane domain"/>
    <property type="match status" value="1"/>
</dbReference>
<evidence type="ECO:0000256" key="3">
    <source>
        <dbReference type="ARBA" id="ARBA00022989"/>
    </source>
</evidence>
<keyword evidence="11" id="KW-1185">Reference proteome</keyword>
<dbReference type="Pfam" id="PF02931">
    <property type="entry name" value="Neur_chan_LBD"/>
    <property type="match status" value="1"/>
</dbReference>
<accession>A0AAV3XXC4</accession>
<dbReference type="InterPro" id="IPR018000">
    <property type="entry name" value="Neurotransmitter_ion_chnl_CS"/>
</dbReference>
<feature type="transmembrane region" description="Helical" evidence="6">
    <location>
        <begin position="238"/>
        <end position="259"/>
    </location>
</feature>
<gene>
    <name evidence="10" type="ORF">PoB_000152300</name>
</gene>
<dbReference type="CDD" id="cd18989">
    <property type="entry name" value="LGIC_ECD_cation"/>
    <property type="match status" value="1"/>
</dbReference>
<dbReference type="GO" id="GO:0004888">
    <property type="term" value="F:transmembrane signaling receptor activity"/>
    <property type="evidence" value="ECO:0007669"/>
    <property type="project" value="InterPro"/>
</dbReference>
<evidence type="ECO:0000256" key="6">
    <source>
        <dbReference type="SAM" id="Phobius"/>
    </source>
</evidence>
<dbReference type="InterPro" id="IPR006201">
    <property type="entry name" value="Neur_channel"/>
</dbReference>
<dbReference type="CDD" id="cd19051">
    <property type="entry name" value="LGIC_TM_cation"/>
    <property type="match status" value="1"/>
</dbReference>
<dbReference type="InterPro" id="IPR036734">
    <property type="entry name" value="Neur_chan_lig-bd_sf"/>
</dbReference>
<comment type="subcellular location">
    <subcellularLocation>
        <location evidence="1">Membrane</location>
        <topology evidence="1">Multi-pass membrane protein</topology>
    </subcellularLocation>
</comment>
<evidence type="ECO:0000256" key="2">
    <source>
        <dbReference type="ARBA" id="ARBA00022692"/>
    </source>
</evidence>
<evidence type="ECO:0000259" key="9">
    <source>
        <dbReference type="Pfam" id="PF02932"/>
    </source>
</evidence>
<evidence type="ECO:0000259" key="8">
    <source>
        <dbReference type="Pfam" id="PF02931"/>
    </source>
</evidence>
<dbReference type="PANTHER" id="PTHR18945">
    <property type="entry name" value="NEUROTRANSMITTER GATED ION CHANNEL"/>
    <property type="match status" value="1"/>
</dbReference>
<comment type="caution">
    <text evidence="10">The sequence shown here is derived from an EMBL/GenBank/DDBJ whole genome shotgun (WGS) entry which is preliminary data.</text>
</comment>
<organism evidence="10 11">
    <name type="scientific">Plakobranchus ocellatus</name>
    <dbReference type="NCBI Taxonomy" id="259542"/>
    <lineage>
        <taxon>Eukaryota</taxon>
        <taxon>Metazoa</taxon>
        <taxon>Spiralia</taxon>
        <taxon>Lophotrochozoa</taxon>
        <taxon>Mollusca</taxon>
        <taxon>Gastropoda</taxon>
        <taxon>Heterobranchia</taxon>
        <taxon>Euthyneura</taxon>
        <taxon>Panpulmonata</taxon>
        <taxon>Sacoglossa</taxon>
        <taxon>Placobranchoidea</taxon>
        <taxon>Plakobranchidae</taxon>
        <taxon>Plakobranchus</taxon>
    </lineage>
</organism>
<evidence type="ECO:0000256" key="1">
    <source>
        <dbReference type="ARBA" id="ARBA00004141"/>
    </source>
</evidence>
<dbReference type="AlphaFoldDB" id="A0AAV3XXC4"/>
<keyword evidence="10" id="KW-0675">Receptor</keyword>
<evidence type="ECO:0000256" key="4">
    <source>
        <dbReference type="ARBA" id="ARBA00023136"/>
    </source>
</evidence>
<evidence type="ECO:0000313" key="11">
    <source>
        <dbReference type="Proteomes" id="UP000735302"/>
    </source>
</evidence>